<reference evidence="4 5" key="1">
    <citation type="submission" date="2016-08" db="EMBL/GenBank/DDBJ databases">
        <title>A Parts List for Fungal Cellulosomes Revealed by Comparative Genomics.</title>
        <authorList>
            <consortium name="DOE Joint Genome Institute"/>
            <person name="Haitjema C.H."/>
            <person name="Gilmore S.P."/>
            <person name="Henske J.K."/>
            <person name="Solomon K.V."/>
            <person name="De Groot R."/>
            <person name="Kuo A."/>
            <person name="Mondo S.J."/>
            <person name="Salamov A.A."/>
            <person name="Labutti K."/>
            <person name="Zhao Z."/>
            <person name="Chiniquy J."/>
            <person name="Barry K."/>
            <person name="Brewer H.M."/>
            <person name="Purvine S.O."/>
            <person name="Wright A.T."/>
            <person name="Boxma B."/>
            <person name="Van Alen T."/>
            <person name="Hackstein J.H."/>
            <person name="Baker S.E."/>
            <person name="Grigoriev I.V."/>
            <person name="O'Malley M.A."/>
        </authorList>
    </citation>
    <scope>NUCLEOTIDE SEQUENCE [LARGE SCALE GENOMIC DNA]</scope>
    <source>
        <strain evidence="4 5">S4</strain>
    </source>
</reference>
<evidence type="ECO:0000256" key="2">
    <source>
        <dbReference type="ARBA" id="ARBA00022737"/>
    </source>
</evidence>
<keyword evidence="5" id="KW-1185">Reference proteome</keyword>
<dbReference type="AlphaFoldDB" id="A0A1Y1WTA2"/>
<dbReference type="InterPro" id="IPR003591">
    <property type="entry name" value="Leu-rich_rpt_typical-subtyp"/>
</dbReference>
<dbReference type="GO" id="GO:0005737">
    <property type="term" value="C:cytoplasm"/>
    <property type="evidence" value="ECO:0007669"/>
    <property type="project" value="TreeGrafter"/>
</dbReference>
<dbReference type="PANTHER" id="PTHR48051">
    <property type="match status" value="1"/>
</dbReference>
<dbReference type="PROSITE" id="PS51450">
    <property type="entry name" value="LRR"/>
    <property type="match status" value="2"/>
</dbReference>
<protein>
    <submittedName>
        <fullName evidence="4">L domain-like protein</fullName>
    </submittedName>
</protein>
<dbReference type="EMBL" id="MCFG01000288">
    <property type="protein sequence ID" value="ORX76625.1"/>
    <property type="molecule type" value="Genomic_DNA"/>
</dbReference>
<dbReference type="InterPro" id="IPR050216">
    <property type="entry name" value="LRR_domain-containing"/>
</dbReference>
<dbReference type="Proteomes" id="UP000193944">
    <property type="component" value="Unassembled WGS sequence"/>
</dbReference>
<feature type="chain" id="PRO_5013073228" evidence="3">
    <location>
        <begin position="20"/>
        <end position="392"/>
    </location>
</feature>
<dbReference type="SMART" id="SM00364">
    <property type="entry name" value="LRR_BAC"/>
    <property type="match status" value="3"/>
</dbReference>
<dbReference type="InterPro" id="IPR001611">
    <property type="entry name" value="Leu-rich_rpt"/>
</dbReference>
<proteinExistence type="predicted"/>
<dbReference type="PANTHER" id="PTHR48051:SF54">
    <property type="entry name" value="LEUCINE-RICH REPEAT-CONTAINING PROTEIN"/>
    <property type="match status" value="1"/>
</dbReference>
<evidence type="ECO:0000313" key="4">
    <source>
        <dbReference type="EMBL" id="ORX76625.1"/>
    </source>
</evidence>
<dbReference type="OrthoDB" id="1055097at2759"/>
<keyword evidence="3" id="KW-0732">Signal</keyword>
<accession>A0A1Y1WTA2</accession>
<reference evidence="4 5" key="2">
    <citation type="submission" date="2016-08" db="EMBL/GenBank/DDBJ databases">
        <title>Pervasive Adenine N6-methylation of Active Genes in Fungi.</title>
        <authorList>
            <consortium name="DOE Joint Genome Institute"/>
            <person name="Mondo S.J."/>
            <person name="Dannebaum R.O."/>
            <person name="Kuo R.C."/>
            <person name="Labutti K."/>
            <person name="Haridas S."/>
            <person name="Kuo A."/>
            <person name="Salamov A."/>
            <person name="Ahrendt S.R."/>
            <person name="Lipzen A."/>
            <person name="Sullivan W."/>
            <person name="Andreopoulos W.B."/>
            <person name="Clum A."/>
            <person name="Lindquist E."/>
            <person name="Daum C."/>
            <person name="Ramamoorthy G.K."/>
            <person name="Gryganskyi A."/>
            <person name="Culley D."/>
            <person name="Magnuson J.K."/>
            <person name="James T.Y."/>
            <person name="O'Malley M.A."/>
            <person name="Stajich J.E."/>
            <person name="Spatafora J.W."/>
            <person name="Visel A."/>
            <person name="Grigoriev I.V."/>
        </authorList>
    </citation>
    <scope>NUCLEOTIDE SEQUENCE [LARGE SCALE GENOMIC DNA]</scope>
    <source>
        <strain evidence="4 5">S4</strain>
    </source>
</reference>
<dbReference type="SUPFAM" id="SSF52058">
    <property type="entry name" value="L domain-like"/>
    <property type="match status" value="1"/>
</dbReference>
<dbReference type="SMART" id="SM00369">
    <property type="entry name" value="LRR_TYP"/>
    <property type="match status" value="3"/>
</dbReference>
<name>A0A1Y1WTA2_9FUNG</name>
<evidence type="ECO:0000256" key="3">
    <source>
        <dbReference type="SAM" id="SignalP"/>
    </source>
</evidence>
<feature type="signal peptide" evidence="3">
    <location>
        <begin position="1"/>
        <end position="19"/>
    </location>
</feature>
<gene>
    <name evidence="4" type="ORF">BCR32DRAFT_283973</name>
</gene>
<evidence type="ECO:0000313" key="5">
    <source>
        <dbReference type="Proteomes" id="UP000193944"/>
    </source>
</evidence>
<sequence>MNTFNVFLLIIINIILVNSQIYSEDCVKVYNFYNVPLDHNCCLDAIIDCDNEGYITTWNIAGNLDKDKYDFYIYPNLPRIKSLSVTEKGLETVPEGLLLSSSLESLILNDNNIKFLPNNFFQRLPNLKTLCMSNNYLEDLPSFNNELNNLEYLALNSNKFKTLPENLYNLPNLKTISINNNSELSVAFNRSPSQNTIKDCYLVNLNILCYEPGSCEKIYINDENNFISNDEAKTRFKSCMNNNINNITNNSTDTNKNNEIKPNSNIIIIALIIIDVIIYERHNVNEIIKNINTNNNNNNNNNININNNINNNNNNNIYNNINNSDININNPYSDISTMVNASQINSNYDSKSPILNPPVMTSNNNGHSVKSIYNNNNNNNNNTINEPPPYCP</sequence>
<dbReference type="Gene3D" id="3.80.10.10">
    <property type="entry name" value="Ribonuclease Inhibitor"/>
    <property type="match status" value="1"/>
</dbReference>
<keyword evidence="1" id="KW-0433">Leucine-rich repeat</keyword>
<comment type="caution">
    <text evidence="4">The sequence shown here is derived from an EMBL/GenBank/DDBJ whole genome shotgun (WGS) entry which is preliminary data.</text>
</comment>
<keyword evidence="2" id="KW-0677">Repeat</keyword>
<dbReference type="Pfam" id="PF13855">
    <property type="entry name" value="LRR_8"/>
    <property type="match status" value="1"/>
</dbReference>
<organism evidence="4 5">
    <name type="scientific">Anaeromyces robustus</name>
    <dbReference type="NCBI Taxonomy" id="1754192"/>
    <lineage>
        <taxon>Eukaryota</taxon>
        <taxon>Fungi</taxon>
        <taxon>Fungi incertae sedis</taxon>
        <taxon>Chytridiomycota</taxon>
        <taxon>Chytridiomycota incertae sedis</taxon>
        <taxon>Neocallimastigomycetes</taxon>
        <taxon>Neocallimastigales</taxon>
        <taxon>Neocallimastigaceae</taxon>
        <taxon>Anaeromyces</taxon>
    </lineage>
</organism>
<dbReference type="InterPro" id="IPR032675">
    <property type="entry name" value="LRR_dom_sf"/>
</dbReference>
<evidence type="ECO:0000256" key="1">
    <source>
        <dbReference type="ARBA" id="ARBA00022614"/>
    </source>
</evidence>